<sequence>MSQPTNTQEADWIKRRREVPAIVAKEQRPPNYRCHWQNAYRSPMGDASSAEDWAGYLRRMTRRHGWSVARLARESGINRATIFGWMNGDGVTVANVKVIAKALGDDEAHALAAAGGVEPEEALDPDLRIILRRLKSPEASEAEKAVIRGTLKHLADLADRAERGEEQDRRAS</sequence>
<evidence type="ECO:0000259" key="1">
    <source>
        <dbReference type="PROSITE" id="PS50943"/>
    </source>
</evidence>
<dbReference type="AlphaFoldDB" id="A0A1C6RX33"/>
<dbReference type="EMBL" id="FMHU01000002">
    <property type="protein sequence ID" value="SCL21581.1"/>
    <property type="molecule type" value="Genomic_DNA"/>
</dbReference>
<dbReference type="InterPro" id="IPR010982">
    <property type="entry name" value="Lambda_DNA-bd_dom_sf"/>
</dbReference>
<name>A0A1C6RX33_9ACTN</name>
<dbReference type="Proteomes" id="UP000198906">
    <property type="component" value="Unassembled WGS sequence"/>
</dbReference>
<dbReference type="SUPFAM" id="SSF47413">
    <property type="entry name" value="lambda repressor-like DNA-binding domains"/>
    <property type="match status" value="1"/>
</dbReference>
<dbReference type="GO" id="GO:0003677">
    <property type="term" value="F:DNA binding"/>
    <property type="evidence" value="ECO:0007669"/>
    <property type="project" value="InterPro"/>
</dbReference>
<evidence type="ECO:0000313" key="2">
    <source>
        <dbReference type="EMBL" id="SCL12835.1"/>
    </source>
</evidence>
<evidence type="ECO:0000313" key="4">
    <source>
        <dbReference type="Proteomes" id="UP000198906"/>
    </source>
</evidence>
<dbReference type="CDD" id="cd00093">
    <property type="entry name" value="HTH_XRE"/>
    <property type="match status" value="1"/>
</dbReference>
<dbReference type="EMBL" id="FMHU01000001">
    <property type="protein sequence ID" value="SCL12835.1"/>
    <property type="molecule type" value="Genomic_DNA"/>
</dbReference>
<dbReference type="STRING" id="47866.GA0074694_0022"/>
<proteinExistence type="predicted"/>
<dbReference type="Pfam" id="PF01381">
    <property type="entry name" value="HTH_3"/>
    <property type="match status" value="1"/>
</dbReference>
<accession>A0A1C6RX33</accession>
<gene>
    <name evidence="2" type="ORF">GA0074694_0022</name>
    <name evidence="3" type="ORF">GA0074694_3077</name>
</gene>
<evidence type="ECO:0000313" key="3">
    <source>
        <dbReference type="EMBL" id="SCL21581.1"/>
    </source>
</evidence>
<feature type="domain" description="HTH cro/C1-type" evidence="1">
    <location>
        <begin position="57"/>
        <end position="104"/>
    </location>
</feature>
<dbReference type="InterPro" id="IPR001387">
    <property type="entry name" value="Cro/C1-type_HTH"/>
</dbReference>
<reference evidence="4" key="2">
    <citation type="submission" date="2016-06" db="EMBL/GenBank/DDBJ databases">
        <authorList>
            <person name="Varghese N."/>
        </authorList>
    </citation>
    <scope>NUCLEOTIDE SEQUENCE [LARGE SCALE GENOMIC DNA]</scope>
    <source>
        <strain evidence="4">DSM 46123</strain>
    </source>
</reference>
<protein>
    <submittedName>
        <fullName evidence="3">Helix-turn-helix</fullName>
    </submittedName>
</protein>
<dbReference type="Gene3D" id="1.10.260.40">
    <property type="entry name" value="lambda repressor-like DNA-binding domains"/>
    <property type="match status" value="1"/>
</dbReference>
<reference evidence="3" key="1">
    <citation type="submission" date="2016-06" db="EMBL/GenBank/DDBJ databases">
        <authorList>
            <person name="Kjaerup R.B."/>
            <person name="Dalgaard T.S."/>
            <person name="Juul-Madsen H.R."/>
        </authorList>
    </citation>
    <scope>NUCLEOTIDE SEQUENCE [LARGE SCALE GENOMIC DNA]</scope>
    <source>
        <strain evidence="3">DSM 46123</strain>
    </source>
</reference>
<organism evidence="3 4">
    <name type="scientific">Micromonospora inyonensis</name>
    <dbReference type="NCBI Taxonomy" id="47866"/>
    <lineage>
        <taxon>Bacteria</taxon>
        <taxon>Bacillati</taxon>
        <taxon>Actinomycetota</taxon>
        <taxon>Actinomycetes</taxon>
        <taxon>Micromonosporales</taxon>
        <taxon>Micromonosporaceae</taxon>
        <taxon>Micromonospora</taxon>
    </lineage>
</organism>
<dbReference type="PROSITE" id="PS50943">
    <property type="entry name" value="HTH_CROC1"/>
    <property type="match status" value="1"/>
</dbReference>
<dbReference type="RefSeq" id="WP_141713931.1">
    <property type="nucleotide sequence ID" value="NZ_FMHU01000001.1"/>
</dbReference>
<keyword evidence="4" id="KW-1185">Reference proteome</keyword>